<evidence type="ECO:0000313" key="8">
    <source>
        <dbReference type="Proteomes" id="UP000184114"/>
    </source>
</evidence>
<dbReference type="PRINTS" id="PR00046">
    <property type="entry name" value="SIGMA70FCT"/>
</dbReference>
<dbReference type="Proteomes" id="UP000184114">
    <property type="component" value="Unassembled WGS sequence"/>
</dbReference>
<dbReference type="InterPro" id="IPR000943">
    <property type="entry name" value="RNA_pol_sigma70"/>
</dbReference>
<evidence type="ECO:0000313" key="7">
    <source>
        <dbReference type="EMBL" id="SHE82863.1"/>
    </source>
</evidence>
<gene>
    <name evidence="7" type="ORF">SAMN02745784_01952</name>
</gene>
<feature type="domain" description="RNA polymerase sigma-70 region 4" evidence="6">
    <location>
        <begin position="130"/>
        <end position="179"/>
    </location>
</feature>
<protein>
    <submittedName>
        <fullName evidence="7">RNA polymerase sporulation-specific sigma factor</fullName>
    </submittedName>
</protein>
<dbReference type="Pfam" id="PF04545">
    <property type="entry name" value="Sigma70_r4"/>
    <property type="match status" value="1"/>
</dbReference>
<keyword evidence="3" id="KW-0238">DNA-binding</keyword>
<evidence type="ECO:0000256" key="4">
    <source>
        <dbReference type="ARBA" id="ARBA00023163"/>
    </source>
</evidence>
<keyword evidence="4" id="KW-0804">Transcription</keyword>
<dbReference type="SUPFAM" id="SSF88946">
    <property type="entry name" value="Sigma2 domain of RNA polymerase sigma factors"/>
    <property type="match status" value="1"/>
</dbReference>
<feature type="domain" description="RNA polymerase sigma-70 region 2" evidence="5">
    <location>
        <begin position="21"/>
        <end position="73"/>
    </location>
</feature>
<dbReference type="GO" id="GO:0003677">
    <property type="term" value="F:DNA binding"/>
    <property type="evidence" value="ECO:0007669"/>
    <property type="project" value="UniProtKB-KW"/>
</dbReference>
<reference evidence="8" key="1">
    <citation type="submission" date="2016-11" db="EMBL/GenBank/DDBJ databases">
        <authorList>
            <person name="Varghese N."/>
            <person name="Submissions S."/>
        </authorList>
    </citation>
    <scope>NUCLEOTIDE SEQUENCE [LARGE SCALE GENOMIC DNA]</scope>
    <source>
        <strain evidence="8">DSM 18095</strain>
    </source>
</reference>
<dbReference type="EMBL" id="FQTY01000007">
    <property type="protein sequence ID" value="SHE82863.1"/>
    <property type="molecule type" value="Genomic_DNA"/>
</dbReference>
<keyword evidence="1" id="KW-0805">Transcription regulation</keyword>
<dbReference type="PANTHER" id="PTHR30385">
    <property type="entry name" value="SIGMA FACTOR F FLAGELLAR"/>
    <property type="match status" value="1"/>
</dbReference>
<dbReference type="InterPro" id="IPR014284">
    <property type="entry name" value="RNA_pol_sigma-70_dom"/>
</dbReference>
<evidence type="ECO:0000259" key="6">
    <source>
        <dbReference type="Pfam" id="PF04545"/>
    </source>
</evidence>
<keyword evidence="8" id="KW-1185">Reference proteome</keyword>
<dbReference type="AlphaFoldDB" id="A0A1M4WP87"/>
<dbReference type="Gene3D" id="1.20.140.160">
    <property type="match status" value="1"/>
</dbReference>
<dbReference type="Gene3D" id="1.20.120.1810">
    <property type="match status" value="1"/>
</dbReference>
<name>A0A1M4WP87_9FIRM</name>
<evidence type="ECO:0000256" key="3">
    <source>
        <dbReference type="ARBA" id="ARBA00023125"/>
    </source>
</evidence>
<dbReference type="CDD" id="cd06171">
    <property type="entry name" value="Sigma70_r4"/>
    <property type="match status" value="1"/>
</dbReference>
<sequence length="183" mass="21336">MLDELIDLAIKGNKDAVEEIINQLQPLIISSIRKYYNIGKEYEELIQEGNLMILESLKTYDPNKGVHFLGYIKLNLKYLYLNKHKRKIHLSLNEPVGDDGQEIIELLISDNKEAIDIILEDEINAELKKALEKLTKRQREIVILYYVENISIKEISHRLNISYRTVVNIKTKALENLKKYIIG</sequence>
<dbReference type="InterPro" id="IPR013325">
    <property type="entry name" value="RNA_pol_sigma_r2"/>
</dbReference>
<dbReference type="RefSeq" id="WP_072975886.1">
    <property type="nucleotide sequence ID" value="NZ_FQTY01000007.1"/>
</dbReference>
<evidence type="ECO:0000256" key="2">
    <source>
        <dbReference type="ARBA" id="ARBA00023082"/>
    </source>
</evidence>
<keyword evidence="2" id="KW-0731">Sigma factor</keyword>
<dbReference type="GeneID" id="90993887"/>
<accession>A0A1M4WP87</accession>
<dbReference type="GO" id="GO:0006352">
    <property type="term" value="P:DNA-templated transcription initiation"/>
    <property type="evidence" value="ECO:0007669"/>
    <property type="project" value="InterPro"/>
</dbReference>
<organism evidence="7 8">
    <name type="scientific">Tissierella praeacuta DSM 18095</name>
    <dbReference type="NCBI Taxonomy" id="1123404"/>
    <lineage>
        <taxon>Bacteria</taxon>
        <taxon>Bacillati</taxon>
        <taxon>Bacillota</taxon>
        <taxon>Tissierellia</taxon>
        <taxon>Tissierellales</taxon>
        <taxon>Tissierellaceae</taxon>
        <taxon>Tissierella</taxon>
    </lineage>
</organism>
<dbReference type="InterPro" id="IPR013324">
    <property type="entry name" value="RNA_pol_sigma_r3/r4-like"/>
</dbReference>
<dbReference type="InterPro" id="IPR007630">
    <property type="entry name" value="RNA_pol_sigma70_r4"/>
</dbReference>
<proteinExistence type="predicted"/>
<dbReference type="NCBIfam" id="TIGR02937">
    <property type="entry name" value="sigma70-ECF"/>
    <property type="match status" value="1"/>
</dbReference>
<dbReference type="SUPFAM" id="SSF88659">
    <property type="entry name" value="Sigma3 and sigma4 domains of RNA polymerase sigma factors"/>
    <property type="match status" value="1"/>
</dbReference>
<dbReference type="STRING" id="1123404.SAMN02745784_01952"/>
<evidence type="ECO:0000256" key="1">
    <source>
        <dbReference type="ARBA" id="ARBA00023015"/>
    </source>
</evidence>
<dbReference type="GO" id="GO:0016987">
    <property type="term" value="F:sigma factor activity"/>
    <property type="evidence" value="ECO:0007669"/>
    <property type="project" value="UniProtKB-KW"/>
</dbReference>
<evidence type="ECO:0000259" key="5">
    <source>
        <dbReference type="Pfam" id="PF04542"/>
    </source>
</evidence>
<dbReference type="Pfam" id="PF04542">
    <property type="entry name" value="Sigma70_r2"/>
    <property type="match status" value="1"/>
</dbReference>
<dbReference type="InterPro" id="IPR007627">
    <property type="entry name" value="RNA_pol_sigma70_r2"/>
</dbReference>